<feature type="transmembrane region" description="Helical" evidence="1">
    <location>
        <begin position="12"/>
        <end position="29"/>
    </location>
</feature>
<accession>A0AAX4QGE4</accession>
<evidence type="ECO:0000313" key="3">
    <source>
        <dbReference type="Proteomes" id="UP001459105"/>
    </source>
</evidence>
<reference evidence="2" key="1">
    <citation type="submission" date="2024-03" db="EMBL/GenBank/DDBJ databases">
        <authorList>
            <person name="Lin W."/>
            <person name="Li D."/>
            <person name="Tong Y."/>
        </authorList>
    </citation>
    <scope>NUCLEOTIDE SEQUENCE</scope>
</reference>
<dbReference type="Proteomes" id="UP001459105">
    <property type="component" value="Segment"/>
</dbReference>
<dbReference type="EMBL" id="PP438412">
    <property type="protein sequence ID" value="XAI95428.1"/>
    <property type="molecule type" value="Genomic_DNA"/>
</dbReference>
<feature type="transmembrane region" description="Helical" evidence="1">
    <location>
        <begin position="35"/>
        <end position="53"/>
    </location>
</feature>
<evidence type="ECO:0000313" key="2">
    <source>
        <dbReference type="EMBL" id="XAI95428.1"/>
    </source>
</evidence>
<protein>
    <submittedName>
        <fullName evidence="2">Uncharacterized protein</fullName>
    </submittedName>
</protein>
<proteinExistence type="predicted"/>
<keyword evidence="1" id="KW-1133">Transmembrane helix</keyword>
<evidence type="ECO:0000256" key="1">
    <source>
        <dbReference type="SAM" id="Phobius"/>
    </source>
</evidence>
<sequence length="62" mass="6809">MENNTDIKREERKLLTILIVGAFLVLPLIVVLALLALRLLGGLLFLAYAVYAIKATSTPMPN</sequence>
<keyword evidence="1" id="KW-0472">Membrane</keyword>
<name>A0AAX4QGE4_9CAUD</name>
<organism evidence="2 3">
    <name type="scientific">Microcystis phage Mvi-JY20</name>
    <dbReference type="NCBI Taxonomy" id="3128146"/>
    <lineage>
        <taxon>Viruses</taxon>
        <taxon>Duplodnaviria</taxon>
        <taxon>Heunggongvirae</taxon>
        <taxon>Uroviricota</taxon>
        <taxon>Caudoviricetes</taxon>
    </lineage>
</organism>
<keyword evidence="1" id="KW-0812">Transmembrane</keyword>